<evidence type="ECO:0000256" key="2">
    <source>
        <dbReference type="SAM" id="MobiDB-lite"/>
    </source>
</evidence>
<feature type="region of interest" description="Disordered" evidence="2">
    <location>
        <begin position="117"/>
        <end position="139"/>
    </location>
</feature>
<feature type="coiled-coil region" evidence="1">
    <location>
        <begin position="9"/>
        <end position="43"/>
    </location>
</feature>
<proteinExistence type="predicted"/>
<protein>
    <recommendedName>
        <fullName evidence="3">Retrotransposon gag domain-containing protein</fullName>
    </recommendedName>
</protein>
<keyword evidence="5" id="KW-1185">Reference proteome</keyword>
<organism evidence="4 5">
    <name type="scientific">Stephania japonica</name>
    <dbReference type="NCBI Taxonomy" id="461633"/>
    <lineage>
        <taxon>Eukaryota</taxon>
        <taxon>Viridiplantae</taxon>
        <taxon>Streptophyta</taxon>
        <taxon>Embryophyta</taxon>
        <taxon>Tracheophyta</taxon>
        <taxon>Spermatophyta</taxon>
        <taxon>Magnoliopsida</taxon>
        <taxon>Ranunculales</taxon>
        <taxon>Menispermaceae</taxon>
        <taxon>Menispermoideae</taxon>
        <taxon>Cissampelideae</taxon>
        <taxon>Stephania</taxon>
    </lineage>
</organism>
<name>A0AAP0PVP3_9MAGN</name>
<feature type="domain" description="Retrotransposon gag" evidence="3">
    <location>
        <begin position="188"/>
        <end position="286"/>
    </location>
</feature>
<sequence length="309" mass="36270">MMSGGSGGIQNVVQDVEALRTKVEAQEAAIRTLETNLDQQFRRMDKRFDAVINRFDALGVNANRHEGDGEQRPRDQRARGDAPIAPVAANFRGRVAGGDSSDEEEDMILAEDQGRPVRRDGVGRYNNNNNQHNHDYYDRGNHDRGDFRLKVDIPSFSSNLNIEDFVDWIVEVDHFFEYMEISQEKRVKLVACRLKSGASAWWERLQSRRYREGKQPIRTWYRMKQLLQRDFLPPDYEQILFQQYQHCRQGQRSVHEYTTDFMRLAERNDLRENEVHQVTRYLDGLKLQVREKIGVQVIRSCHRGEKFSH</sequence>
<comment type="caution">
    <text evidence="4">The sequence shown here is derived from an EMBL/GenBank/DDBJ whole genome shotgun (WGS) entry which is preliminary data.</text>
</comment>
<dbReference type="EMBL" id="JBBNAE010000001">
    <property type="protein sequence ID" value="KAK9154556.1"/>
    <property type="molecule type" value="Genomic_DNA"/>
</dbReference>
<evidence type="ECO:0000313" key="4">
    <source>
        <dbReference type="EMBL" id="KAK9154556.1"/>
    </source>
</evidence>
<evidence type="ECO:0000256" key="1">
    <source>
        <dbReference type="SAM" id="Coils"/>
    </source>
</evidence>
<dbReference type="InterPro" id="IPR005162">
    <property type="entry name" value="Retrotrans_gag_dom"/>
</dbReference>
<accession>A0AAP0PVP3</accession>
<dbReference type="Pfam" id="PF03732">
    <property type="entry name" value="Retrotrans_gag"/>
    <property type="match status" value="1"/>
</dbReference>
<gene>
    <name evidence="4" type="ORF">Sjap_002036</name>
</gene>
<evidence type="ECO:0000313" key="5">
    <source>
        <dbReference type="Proteomes" id="UP001417504"/>
    </source>
</evidence>
<evidence type="ECO:0000259" key="3">
    <source>
        <dbReference type="Pfam" id="PF03732"/>
    </source>
</evidence>
<dbReference type="PANTHER" id="PTHR35046:SF18">
    <property type="entry name" value="RNA-DIRECTED DNA POLYMERASE"/>
    <property type="match status" value="1"/>
</dbReference>
<dbReference type="AlphaFoldDB" id="A0AAP0PVP3"/>
<dbReference type="PANTHER" id="PTHR35046">
    <property type="entry name" value="ZINC KNUCKLE (CCHC-TYPE) FAMILY PROTEIN"/>
    <property type="match status" value="1"/>
</dbReference>
<reference evidence="4 5" key="1">
    <citation type="submission" date="2024-01" db="EMBL/GenBank/DDBJ databases">
        <title>Genome assemblies of Stephania.</title>
        <authorList>
            <person name="Yang L."/>
        </authorList>
    </citation>
    <scope>NUCLEOTIDE SEQUENCE [LARGE SCALE GENOMIC DNA]</scope>
    <source>
        <strain evidence="4">QJT</strain>
        <tissue evidence="4">Leaf</tissue>
    </source>
</reference>
<dbReference type="Proteomes" id="UP001417504">
    <property type="component" value="Unassembled WGS sequence"/>
</dbReference>
<keyword evidence="1" id="KW-0175">Coiled coil</keyword>